<dbReference type="AlphaFoldDB" id="A0A4S2MV00"/>
<evidence type="ECO:0000256" key="1">
    <source>
        <dbReference type="SAM" id="MobiDB-lite"/>
    </source>
</evidence>
<feature type="compositionally biased region" description="Low complexity" evidence="1">
    <location>
        <begin position="117"/>
        <end position="135"/>
    </location>
</feature>
<gene>
    <name evidence="3" type="ORF">EX30DRAFT_59320</name>
</gene>
<keyword evidence="4" id="KW-1185">Reference proteome</keyword>
<evidence type="ECO:0000256" key="2">
    <source>
        <dbReference type="SAM" id="SignalP"/>
    </source>
</evidence>
<evidence type="ECO:0000313" key="4">
    <source>
        <dbReference type="Proteomes" id="UP000298138"/>
    </source>
</evidence>
<reference evidence="3 4" key="1">
    <citation type="submission" date="2019-04" db="EMBL/GenBank/DDBJ databases">
        <title>Comparative genomics and transcriptomics to analyze fruiting body development in filamentous ascomycetes.</title>
        <authorList>
            <consortium name="DOE Joint Genome Institute"/>
            <person name="Lutkenhaus R."/>
            <person name="Traeger S."/>
            <person name="Breuer J."/>
            <person name="Kuo A."/>
            <person name="Lipzen A."/>
            <person name="Pangilinan J."/>
            <person name="Dilworth D."/>
            <person name="Sandor L."/>
            <person name="Poggeler S."/>
            <person name="Barry K."/>
            <person name="Grigoriev I.V."/>
            <person name="Nowrousian M."/>
        </authorList>
    </citation>
    <scope>NUCLEOTIDE SEQUENCE [LARGE SCALE GENOMIC DNA]</scope>
    <source>
        <strain evidence="3 4">CBS 389.68</strain>
    </source>
</reference>
<feature type="region of interest" description="Disordered" evidence="1">
    <location>
        <begin position="114"/>
        <end position="168"/>
    </location>
</feature>
<name>A0A4S2MV00_9PEZI</name>
<organism evidence="3 4">
    <name type="scientific">Ascodesmis nigricans</name>
    <dbReference type="NCBI Taxonomy" id="341454"/>
    <lineage>
        <taxon>Eukaryota</taxon>
        <taxon>Fungi</taxon>
        <taxon>Dikarya</taxon>
        <taxon>Ascomycota</taxon>
        <taxon>Pezizomycotina</taxon>
        <taxon>Pezizomycetes</taxon>
        <taxon>Pezizales</taxon>
        <taxon>Ascodesmidaceae</taxon>
        <taxon>Ascodesmis</taxon>
    </lineage>
</organism>
<evidence type="ECO:0000313" key="3">
    <source>
        <dbReference type="EMBL" id="TGZ80418.1"/>
    </source>
</evidence>
<dbReference type="InParanoid" id="A0A4S2MV00"/>
<dbReference type="EMBL" id="ML220125">
    <property type="protein sequence ID" value="TGZ80418.1"/>
    <property type="molecule type" value="Genomic_DNA"/>
</dbReference>
<feature type="chain" id="PRO_5020281360" evidence="2">
    <location>
        <begin position="21"/>
        <end position="251"/>
    </location>
</feature>
<feature type="signal peptide" evidence="2">
    <location>
        <begin position="1"/>
        <end position="20"/>
    </location>
</feature>
<keyword evidence="2" id="KW-0732">Signal</keyword>
<protein>
    <submittedName>
        <fullName evidence="3">Uncharacterized protein</fullName>
    </submittedName>
</protein>
<dbReference type="Proteomes" id="UP000298138">
    <property type="component" value="Unassembled WGS sequence"/>
</dbReference>
<proteinExistence type="predicted"/>
<feature type="compositionally biased region" description="Acidic residues" evidence="1">
    <location>
        <begin position="136"/>
        <end position="162"/>
    </location>
</feature>
<accession>A0A4S2MV00</accession>
<sequence>MVNPTSVFGALVAFAVITVASPVRDRDARESFGRNKGIFRGIRNRNDTHGRPWETGNVAVPIETPVSSVVLPVSSKLPLPETVETPFTVTYTIGARESARAVTKTFTKTETIYPTLPVDTPATTPAPAAPSSPSAEDSEEVPADLSDDKDDVEDEEGEETVEKEEPCKAKTTVTEMIEVTATETIEVTATVTQSFTVTVTPSSVDSAPDVVRTPVSSEVHSTTTIYTSVTTFWGTGGVAAPTGAGFFKYKY</sequence>